<evidence type="ECO:0000313" key="3">
    <source>
        <dbReference type="EMBL" id="OWT64117.1"/>
    </source>
</evidence>
<comment type="similarity">
    <text evidence="1">Belongs to the NipSnap family.</text>
</comment>
<proteinExistence type="inferred from homology"/>
<dbReference type="RefSeq" id="WP_088602697.1">
    <property type="nucleotide sequence ID" value="NZ_NJIH01000003.1"/>
</dbReference>
<evidence type="ECO:0000259" key="2">
    <source>
        <dbReference type="Pfam" id="PF07978"/>
    </source>
</evidence>
<accession>A0A225MS06</accession>
<protein>
    <submittedName>
        <fullName evidence="3">NIPSNAP family protein</fullName>
    </submittedName>
</protein>
<gene>
    <name evidence="3" type="ORF">CEY11_07455</name>
</gene>
<comment type="caution">
    <text evidence="3">The sequence shown here is derived from an EMBL/GenBank/DDBJ whole genome shotgun (WGS) entry which is preliminary data.</text>
</comment>
<evidence type="ECO:0000256" key="1">
    <source>
        <dbReference type="ARBA" id="ARBA00005291"/>
    </source>
</evidence>
<organism evidence="3 4">
    <name type="scientific">Candidimonas nitroreducens</name>
    <dbReference type="NCBI Taxonomy" id="683354"/>
    <lineage>
        <taxon>Bacteria</taxon>
        <taxon>Pseudomonadati</taxon>
        <taxon>Pseudomonadota</taxon>
        <taxon>Betaproteobacteria</taxon>
        <taxon>Burkholderiales</taxon>
        <taxon>Alcaligenaceae</taxon>
        <taxon>Candidimonas</taxon>
    </lineage>
</organism>
<evidence type="ECO:0000313" key="4">
    <source>
        <dbReference type="Proteomes" id="UP000214603"/>
    </source>
</evidence>
<dbReference type="EMBL" id="NJIH01000003">
    <property type="protein sequence ID" value="OWT64117.1"/>
    <property type="molecule type" value="Genomic_DNA"/>
</dbReference>
<dbReference type="Gene3D" id="3.30.70.100">
    <property type="match status" value="1"/>
</dbReference>
<dbReference type="OrthoDB" id="8905985at2"/>
<dbReference type="AlphaFoldDB" id="A0A225MS06"/>
<dbReference type="InterPro" id="IPR012577">
    <property type="entry name" value="NIPSNAP"/>
</dbReference>
<dbReference type="InterPro" id="IPR051557">
    <property type="entry name" value="NipSnap_domain"/>
</dbReference>
<feature type="domain" description="NIPSNAP" evidence="2">
    <location>
        <begin position="4"/>
        <end position="102"/>
    </location>
</feature>
<dbReference type="Proteomes" id="UP000214603">
    <property type="component" value="Unassembled WGS sequence"/>
</dbReference>
<dbReference type="PANTHER" id="PTHR21017">
    <property type="entry name" value="NIPSNAP-RELATED"/>
    <property type="match status" value="1"/>
</dbReference>
<dbReference type="Pfam" id="PF07978">
    <property type="entry name" value="NIPSNAP"/>
    <property type="match status" value="1"/>
</dbReference>
<name>A0A225MS06_9BURK</name>
<dbReference type="PANTHER" id="PTHR21017:SF17">
    <property type="entry name" value="PROTEIN NIPSNAP"/>
    <property type="match status" value="1"/>
</dbReference>
<sequence>MIFEHRTYTVAHGQMDSYLARYERYALPLQMKHLGRLLGFFVSEIGPLNQVLHIWVYDDMADREQRRAALDADPAWHEFKRINRGTFVAQEVKIMRDAPFCPRHV</sequence>
<reference evidence="4" key="1">
    <citation type="submission" date="2017-06" db="EMBL/GenBank/DDBJ databases">
        <title>Herbaspirillum phytohormonus sp. nov., isolated from the root nodule of Robinia pseudoacacia in lead-zinc mine.</title>
        <authorList>
            <person name="Fan M."/>
            <person name="Lin Y."/>
        </authorList>
    </citation>
    <scope>NUCLEOTIDE SEQUENCE [LARGE SCALE GENOMIC DNA]</scope>
    <source>
        <strain evidence="4">SC-089</strain>
    </source>
</reference>
<dbReference type="InterPro" id="IPR011008">
    <property type="entry name" value="Dimeric_a/b-barrel"/>
</dbReference>
<keyword evidence="4" id="KW-1185">Reference proteome</keyword>
<dbReference type="SUPFAM" id="SSF54909">
    <property type="entry name" value="Dimeric alpha+beta barrel"/>
    <property type="match status" value="1"/>
</dbReference>